<dbReference type="GO" id="GO:0071555">
    <property type="term" value="P:cell wall organization"/>
    <property type="evidence" value="ECO:0007669"/>
    <property type="project" value="TreeGrafter"/>
</dbReference>
<organism evidence="7 8">
    <name type="scientific">Centaurea solstitialis</name>
    <name type="common">yellow star-thistle</name>
    <dbReference type="NCBI Taxonomy" id="347529"/>
    <lineage>
        <taxon>Eukaryota</taxon>
        <taxon>Viridiplantae</taxon>
        <taxon>Streptophyta</taxon>
        <taxon>Embryophyta</taxon>
        <taxon>Tracheophyta</taxon>
        <taxon>Spermatophyta</taxon>
        <taxon>Magnoliopsida</taxon>
        <taxon>eudicotyledons</taxon>
        <taxon>Gunneridae</taxon>
        <taxon>Pentapetalae</taxon>
        <taxon>asterids</taxon>
        <taxon>campanulids</taxon>
        <taxon>Asterales</taxon>
        <taxon>Asteraceae</taxon>
        <taxon>Carduoideae</taxon>
        <taxon>Cardueae</taxon>
        <taxon>Centaureinae</taxon>
        <taxon>Centaurea</taxon>
    </lineage>
</organism>
<feature type="transmembrane region" description="Helical" evidence="6">
    <location>
        <begin position="354"/>
        <end position="374"/>
    </location>
</feature>
<protein>
    <recommendedName>
        <fullName evidence="9">Phospho-N-acetylmuramoyl-pentapeptide- transferase homolog</fullName>
    </recommendedName>
</protein>
<dbReference type="Pfam" id="PF00953">
    <property type="entry name" value="Glycos_transf_4"/>
    <property type="match status" value="1"/>
</dbReference>
<feature type="transmembrane region" description="Helical" evidence="6">
    <location>
        <begin position="285"/>
        <end position="303"/>
    </location>
</feature>
<keyword evidence="4 6" id="KW-1133">Transmembrane helix</keyword>
<dbReference type="GO" id="GO:0005886">
    <property type="term" value="C:plasma membrane"/>
    <property type="evidence" value="ECO:0007669"/>
    <property type="project" value="TreeGrafter"/>
</dbReference>
<evidence type="ECO:0000256" key="2">
    <source>
        <dbReference type="ARBA" id="ARBA00022679"/>
    </source>
</evidence>
<feature type="transmembrane region" description="Helical" evidence="6">
    <location>
        <begin position="380"/>
        <end position="398"/>
    </location>
</feature>
<keyword evidence="2" id="KW-0808">Transferase</keyword>
<dbReference type="PANTHER" id="PTHR22926:SF5">
    <property type="entry name" value="PHOSPHO-N-ACETYLMURAMOYL-PENTAPEPTIDE-TRANSFERASE HOMOLOG"/>
    <property type="match status" value="1"/>
</dbReference>
<dbReference type="CDD" id="cd06852">
    <property type="entry name" value="GT_MraY"/>
    <property type="match status" value="1"/>
</dbReference>
<dbReference type="InterPro" id="IPR003524">
    <property type="entry name" value="PNAcMuramoyl-5peptid_Trfase"/>
</dbReference>
<feature type="transmembrane region" description="Helical" evidence="6">
    <location>
        <begin position="410"/>
        <end position="433"/>
    </location>
</feature>
<feature type="transmembrane region" description="Helical" evidence="6">
    <location>
        <begin position="145"/>
        <end position="166"/>
    </location>
</feature>
<dbReference type="GO" id="GO:0044038">
    <property type="term" value="P:cell wall macromolecule biosynthetic process"/>
    <property type="evidence" value="ECO:0007669"/>
    <property type="project" value="TreeGrafter"/>
</dbReference>
<proteinExistence type="predicted"/>
<dbReference type="AlphaFoldDB" id="A0AA38TBX0"/>
<dbReference type="EMBL" id="JARYMX010000003">
    <property type="protein sequence ID" value="KAJ9558103.1"/>
    <property type="molecule type" value="Genomic_DNA"/>
</dbReference>
<reference evidence="7" key="1">
    <citation type="submission" date="2023-03" db="EMBL/GenBank/DDBJ databases">
        <title>Chromosome-scale reference genome and RAD-based genetic map of yellow starthistle (Centaurea solstitialis) reveal putative structural variation and QTLs associated with invader traits.</title>
        <authorList>
            <person name="Reatini B."/>
            <person name="Cang F.A."/>
            <person name="Jiang Q."/>
            <person name="Mckibben M.T.W."/>
            <person name="Barker M.S."/>
            <person name="Rieseberg L.H."/>
            <person name="Dlugosch K.M."/>
        </authorList>
    </citation>
    <scope>NUCLEOTIDE SEQUENCE</scope>
    <source>
        <strain evidence="7">CAN-66</strain>
        <tissue evidence="7">Leaf</tissue>
    </source>
</reference>
<evidence type="ECO:0000256" key="4">
    <source>
        <dbReference type="ARBA" id="ARBA00022989"/>
    </source>
</evidence>
<evidence type="ECO:0008006" key="9">
    <source>
        <dbReference type="Google" id="ProtNLM"/>
    </source>
</evidence>
<dbReference type="Proteomes" id="UP001172457">
    <property type="component" value="Chromosome 3"/>
</dbReference>
<comment type="subcellular location">
    <subcellularLocation>
        <location evidence="1">Membrane</location>
        <topology evidence="1">Multi-pass membrane protein</topology>
    </subcellularLocation>
</comment>
<sequence>MRSYSCCSSSFTFPPSGLLKPLIRSPHPPLHCLPFNSSHYPLYFKLSGSRIQKYGRSSTRHRLVVAVMDWDSSFSLDDRVDSDGSVGYSFSSSEGEESDGDIVLNPITDVDIPTSRDQVRQPDDPLTVTAQKLTMMGRSQRRKRIKYGILINIGLVTFLTALLLLLDSHAWRIVRLPLPPFHLICPFTASAFLVSCAGYICVPLFRISRMQQIISKWPSRHSKKGTATMGGLFLIPIGVAVAEVLVGFSSIEVSGASAATIAFATIGLMDDFLRLVKRRKNGLYPCIRFLLEVAVGTWFYFWLCTRNISSPYSMKMVVPLPLPLGLVCMGGSYLLLTSFCFVSMANGVELTDGLDGLAGGTAALSFIGMSIAVLPICSDLAIFGASMAGACVGFLFHNRYKASVFMGDTGALALGGGLAAMAACTGMFFPLLITSGVIVLEALSVILQVSYFKTTKRVLGIGRRLFRMVPLHYHLESCGVKEPVIVAGAYVVSSILMLYAGYVATHFHQEPRTIPARKEPRTIPARKEPRTIPARKEPRTIPARKEPRTIPARKEPRTIPARKEPRTIPARKEPRTIPARKEPRTIPARKEPHTIPARKELHTIPRCWI</sequence>
<keyword evidence="3 6" id="KW-0812">Transmembrane</keyword>
<comment type="caution">
    <text evidence="7">The sequence shown here is derived from an EMBL/GenBank/DDBJ whole genome shotgun (WGS) entry which is preliminary data.</text>
</comment>
<dbReference type="NCBIfam" id="TIGR00445">
    <property type="entry name" value="mraY"/>
    <property type="match status" value="1"/>
</dbReference>
<dbReference type="GO" id="GO:0008963">
    <property type="term" value="F:phospho-N-acetylmuramoyl-pentapeptide-transferase activity"/>
    <property type="evidence" value="ECO:0007669"/>
    <property type="project" value="InterPro"/>
</dbReference>
<accession>A0AA38TBX0</accession>
<evidence type="ECO:0000256" key="3">
    <source>
        <dbReference type="ARBA" id="ARBA00022692"/>
    </source>
</evidence>
<evidence type="ECO:0000256" key="6">
    <source>
        <dbReference type="SAM" id="Phobius"/>
    </source>
</evidence>
<feature type="transmembrane region" description="Helical" evidence="6">
    <location>
        <begin position="484"/>
        <end position="504"/>
    </location>
</feature>
<dbReference type="InterPro" id="IPR000715">
    <property type="entry name" value="Glycosyl_transferase_4"/>
</dbReference>
<evidence type="ECO:0000256" key="5">
    <source>
        <dbReference type="ARBA" id="ARBA00023136"/>
    </source>
</evidence>
<evidence type="ECO:0000313" key="7">
    <source>
        <dbReference type="EMBL" id="KAJ9558103.1"/>
    </source>
</evidence>
<feature type="transmembrane region" description="Helical" evidence="6">
    <location>
        <begin position="181"/>
        <end position="205"/>
    </location>
</feature>
<dbReference type="PANTHER" id="PTHR22926">
    <property type="entry name" value="PHOSPHO-N-ACETYLMURAMOYL-PENTAPEPTIDE-TRANSFERASE"/>
    <property type="match status" value="1"/>
</dbReference>
<keyword evidence="5 6" id="KW-0472">Membrane</keyword>
<feature type="transmembrane region" description="Helical" evidence="6">
    <location>
        <begin position="254"/>
        <end position="273"/>
    </location>
</feature>
<name>A0AA38TBX0_9ASTR</name>
<evidence type="ECO:0000256" key="1">
    <source>
        <dbReference type="ARBA" id="ARBA00004141"/>
    </source>
</evidence>
<evidence type="ECO:0000313" key="8">
    <source>
        <dbReference type="Proteomes" id="UP001172457"/>
    </source>
</evidence>
<keyword evidence="8" id="KW-1185">Reference proteome</keyword>
<feature type="transmembrane region" description="Helical" evidence="6">
    <location>
        <begin position="323"/>
        <end position="342"/>
    </location>
</feature>
<feature type="transmembrane region" description="Helical" evidence="6">
    <location>
        <begin position="226"/>
        <end position="248"/>
    </location>
</feature>
<gene>
    <name evidence="7" type="ORF">OSB04_012717</name>
</gene>